<reference evidence="1 2" key="1">
    <citation type="submission" date="2015-04" db="EMBL/GenBank/DDBJ databases">
        <authorList>
            <person name="Syromyatnikov M.Y."/>
            <person name="Popov V.N."/>
        </authorList>
    </citation>
    <scope>NUCLEOTIDE SEQUENCE [LARGE SCALE GENOMIC DNA]</scope>
</reference>
<evidence type="ECO:0000313" key="1">
    <source>
        <dbReference type="EMBL" id="CRK96157.1"/>
    </source>
</evidence>
<dbReference type="Proteomes" id="UP000183832">
    <property type="component" value="Unassembled WGS sequence"/>
</dbReference>
<evidence type="ECO:0000313" key="2">
    <source>
        <dbReference type="Proteomes" id="UP000183832"/>
    </source>
</evidence>
<dbReference type="EMBL" id="CVRI01000043">
    <property type="protein sequence ID" value="CRK96157.1"/>
    <property type="molecule type" value="Genomic_DNA"/>
</dbReference>
<accession>A0A1J1I7A2</accession>
<organism evidence="1 2">
    <name type="scientific">Clunio marinus</name>
    <dbReference type="NCBI Taxonomy" id="568069"/>
    <lineage>
        <taxon>Eukaryota</taxon>
        <taxon>Metazoa</taxon>
        <taxon>Ecdysozoa</taxon>
        <taxon>Arthropoda</taxon>
        <taxon>Hexapoda</taxon>
        <taxon>Insecta</taxon>
        <taxon>Pterygota</taxon>
        <taxon>Neoptera</taxon>
        <taxon>Endopterygota</taxon>
        <taxon>Diptera</taxon>
        <taxon>Nematocera</taxon>
        <taxon>Chironomoidea</taxon>
        <taxon>Chironomidae</taxon>
        <taxon>Clunio</taxon>
    </lineage>
</organism>
<name>A0A1J1I7A2_9DIPT</name>
<dbReference type="AlphaFoldDB" id="A0A1J1I7A2"/>
<keyword evidence="2" id="KW-1185">Reference proteome</keyword>
<gene>
    <name evidence="1" type="ORF">CLUMA_CG009586</name>
</gene>
<sequence length="70" mass="8257">MSCNISSFSTCFREEAEENRNYCTSEERKPETFAQKWPIMISILLKSVWKAVIIVDWSLMSIRKAEDYSK</sequence>
<proteinExistence type="predicted"/>
<protein>
    <submittedName>
        <fullName evidence="1">CLUMA_CG009586, isoform A</fullName>
    </submittedName>
</protein>